<dbReference type="Proteomes" id="UP001480595">
    <property type="component" value="Unassembled WGS sequence"/>
</dbReference>
<dbReference type="GeneID" id="92097646"/>
<protein>
    <submittedName>
        <fullName evidence="2">Uncharacterized protein</fullName>
    </submittedName>
</protein>
<comment type="caution">
    <text evidence="2">The sequence shown here is derived from an EMBL/GenBank/DDBJ whole genome shotgun (WGS) entry which is preliminary data.</text>
</comment>
<feature type="region of interest" description="Disordered" evidence="1">
    <location>
        <begin position="294"/>
        <end position="321"/>
    </location>
</feature>
<feature type="compositionally biased region" description="Low complexity" evidence="1">
    <location>
        <begin position="28"/>
        <end position="38"/>
    </location>
</feature>
<dbReference type="RefSeq" id="XP_066709544.1">
    <property type="nucleotide sequence ID" value="XM_066864583.1"/>
</dbReference>
<dbReference type="EMBL" id="JAQQWL010000013">
    <property type="protein sequence ID" value="KAK8042691.1"/>
    <property type="molecule type" value="Genomic_DNA"/>
</dbReference>
<keyword evidence="3" id="KW-1185">Reference proteome</keyword>
<evidence type="ECO:0000256" key="1">
    <source>
        <dbReference type="SAM" id="MobiDB-lite"/>
    </source>
</evidence>
<proteinExistence type="predicted"/>
<sequence length="349" mass="39834">MFYDTQTQPREHDQSFWITHFRQRGYKRPGQQQQQRSSGIRRHGGNISSIISNSNGEAPNNPGKVFSPPSYLSPNHPRPFGHIESERQHLQYLLGEQDRRACELFSRIAAVDEAYSFGSVHEHRQARKDRAWLQRRIDETIDREKGILVRLGEIHVEIQCRERWHMVEQQRAFLRQEGGHQQYGWGWDGRDTDLSNWSQCQRGSAASPRHHRHNLGPSTVSSYAQQQQHVWSANPHYSSMAAGTWANAPEWYPYSTTPTGMDRRRHRSTSGGQDAGQVRLLAEENPAYLSNAGYTAESGERLGPSRGSVLPDSRLPDRRRSLPTMHYNWDGGGSGGGRGHQCLGYIAEE</sequence>
<organism evidence="2 3">
    <name type="scientific">Apiospora phragmitis</name>
    <dbReference type="NCBI Taxonomy" id="2905665"/>
    <lineage>
        <taxon>Eukaryota</taxon>
        <taxon>Fungi</taxon>
        <taxon>Dikarya</taxon>
        <taxon>Ascomycota</taxon>
        <taxon>Pezizomycotina</taxon>
        <taxon>Sordariomycetes</taxon>
        <taxon>Xylariomycetidae</taxon>
        <taxon>Amphisphaeriales</taxon>
        <taxon>Apiosporaceae</taxon>
        <taxon>Apiospora</taxon>
    </lineage>
</organism>
<evidence type="ECO:0000313" key="2">
    <source>
        <dbReference type="EMBL" id="KAK8042691.1"/>
    </source>
</evidence>
<gene>
    <name evidence="2" type="ORF">PG994_013174</name>
</gene>
<evidence type="ECO:0000313" key="3">
    <source>
        <dbReference type="Proteomes" id="UP001480595"/>
    </source>
</evidence>
<feature type="region of interest" description="Disordered" evidence="1">
    <location>
        <begin position="198"/>
        <end position="218"/>
    </location>
</feature>
<reference evidence="2 3" key="1">
    <citation type="submission" date="2023-01" db="EMBL/GenBank/DDBJ databases">
        <title>Analysis of 21 Apiospora genomes using comparative genomics revels a genus with tremendous synthesis potential of carbohydrate active enzymes and secondary metabolites.</title>
        <authorList>
            <person name="Sorensen T."/>
        </authorList>
    </citation>
    <scope>NUCLEOTIDE SEQUENCE [LARGE SCALE GENOMIC DNA]</scope>
    <source>
        <strain evidence="2 3">CBS 135458</strain>
    </source>
</reference>
<feature type="compositionally biased region" description="Low complexity" evidence="1">
    <location>
        <begin position="45"/>
        <end position="56"/>
    </location>
</feature>
<accession>A0ABR1T7W9</accession>
<name>A0ABR1T7W9_9PEZI</name>
<feature type="region of interest" description="Disordered" evidence="1">
    <location>
        <begin position="24"/>
        <end position="82"/>
    </location>
</feature>